<dbReference type="PROSITE" id="PS51371">
    <property type="entry name" value="CBS"/>
    <property type="match status" value="2"/>
</dbReference>
<comment type="subcellular location">
    <subcellularLocation>
        <location evidence="1">Cell membrane</location>
        <topology evidence="1">Multi-pass membrane protein</topology>
    </subcellularLocation>
</comment>
<dbReference type="PROSITE" id="PS51846">
    <property type="entry name" value="CNNM"/>
    <property type="match status" value="1"/>
</dbReference>
<evidence type="ECO:0000313" key="14">
    <source>
        <dbReference type="EMBL" id="PWC29264.1"/>
    </source>
</evidence>
<keyword evidence="4 10" id="KW-0812">Transmembrane</keyword>
<keyword evidence="5" id="KW-0677">Repeat</keyword>
<evidence type="ECO:0000256" key="8">
    <source>
        <dbReference type="ARBA" id="ARBA00023136"/>
    </source>
</evidence>
<dbReference type="RefSeq" id="WP_109516604.1">
    <property type="nucleotide sequence ID" value="NZ_JBHSCH010000075.1"/>
</dbReference>
<dbReference type="Pfam" id="PF03471">
    <property type="entry name" value="CorC_HlyC"/>
    <property type="match status" value="1"/>
</dbReference>
<dbReference type="PANTHER" id="PTHR22777:SF32">
    <property type="entry name" value="UPF0053 INNER MEMBRANE PROTEIN YFJD"/>
    <property type="match status" value="1"/>
</dbReference>
<dbReference type="InterPro" id="IPR016169">
    <property type="entry name" value="FAD-bd_PCMH_sub2"/>
</dbReference>
<dbReference type="Gene3D" id="3.10.580.10">
    <property type="entry name" value="CBS-domain"/>
    <property type="match status" value="1"/>
</dbReference>
<feature type="transmembrane region" description="Helical" evidence="11">
    <location>
        <begin position="93"/>
        <end position="112"/>
    </location>
</feature>
<dbReference type="SUPFAM" id="SSF54631">
    <property type="entry name" value="CBS-domain pair"/>
    <property type="match status" value="1"/>
</dbReference>
<dbReference type="GO" id="GO:0050660">
    <property type="term" value="F:flavin adenine dinucleotide binding"/>
    <property type="evidence" value="ECO:0007669"/>
    <property type="project" value="InterPro"/>
</dbReference>
<gene>
    <name evidence="14" type="ORF">CR165_08830</name>
</gene>
<sequence>MDVASWAMLGAILALLVLSALFSGSETAITAASRAFITRRVKEGDRRATTLARLQERKDRFLAALLVGNNFVNTTATALASSLLIAWFGEEGVVYASLAMTVVLVIFAEVLPKTYALQRPDATALAAAPLLGGVMRLLGPLGGAVNWLLSHVFRLFGISQVQARRGEEELLGAIELHGTDERGDAEAAAQEERRMLRGVLALDDLTVGDVMTHRARIQALDADAPPEAVLERLLAAPHSRMPLWRRRGEEVLGIVDARAALHALAAARKEGGAPELKRFAAPASFVPEMRPLREQLHAFRAMTPKMALVVDEYGTIRGLVTLEDIVEVVVGQIAQRGEAIIADNDADGIVEVRGDARLREINHALDWDLPEDEASTAGGLAIARARGIPSVGTEITLGRYTLRVLERRGWRIDRLSIGRSEE</sequence>
<name>A0A2U1V5W1_9PROT</name>
<dbReference type="SMART" id="SM01091">
    <property type="entry name" value="CorC_HlyC"/>
    <property type="match status" value="1"/>
</dbReference>
<evidence type="ECO:0000256" key="11">
    <source>
        <dbReference type="SAM" id="Phobius"/>
    </source>
</evidence>
<feature type="transmembrane region" description="Helical" evidence="11">
    <location>
        <begin position="124"/>
        <end position="149"/>
    </location>
</feature>
<evidence type="ECO:0000256" key="9">
    <source>
        <dbReference type="PROSITE-ProRule" id="PRU00703"/>
    </source>
</evidence>
<keyword evidence="6 10" id="KW-1133">Transmembrane helix</keyword>
<evidence type="ECO:0000256" key="6">
    <source>
        <dbReference type="ARBA" id="ARBA00022989"/>
    </source>
</evidence>
<keyword evidence="7 9" id="KW-0129">CBS domain</keyword>
<keyword evidence="15" id="KW-1185">Reference proteome</keyword>
<evidence type="ECO:0000256" key="2">
    <source>
        <dbReference type="ARBA" id="ARBA00006446"/>
    </source>
</evidence>
<dbReference type="InterPro" id="IPR000644">
    <property type="entry name" value="CBS_dom"/>
</dbReference>
<dbReference type="InterPro" id="IPR002550">
    <property type="entry name" value="CNNM"/>
</dbReference>
<dbReference type="InterPro" id="IPR005170">
    <property type="entry name" value="Transptr-assoc_dom"/>
</dbReference>
<evidence type="ECO:0000256" key="3">
    <source>
        <dbReference type="ARBA" id="ARBA00022475"/>
    </source>
</evidence>
<accession>A0A2U1V5W1</accession>
<evidence type="ECO:0000256" key="5">
    <source>
        <dbReference type="ARBA" id="ARBA00022737"/>
    </source>
</evidence>
<dbReference type="SUPFAM" id="SSF56176">
    <property type="entry name" value="FAD-binding/transporter-associated domain-like"/>
    <property type="match status" value="1"/>
</dbReference>
<dbReference type="InterPro" id="IPR046342">
    <property type="entry name" value="CBS_dom_sf"/>
</dbReference>
<protein>
    <recommendedName>
        <fullName evidence="16">HlyC/CorC family transporter</fullName>
    </recommendedName>
</protein>
<comment type="caution">
    <text evidence="14">The sequence shown here is derived from an EMBL/GenBank/DDBJ whole genome shotgun (WGS) entry which is preliminary data.</text>
</comment>
<dbReference type="PANTHER" id="PTHR22777">
    <property type="entry name" value="HEMOLYSIN-RELATED"/>
    <property type="match status" value="1"/>
</dbReference>
<dbReference type="GO" id="GO:0005886">
    <property type="term" value="C:plasma membrane"/>
    <property type="evidence" value="ECO:0007669"/>
    <property type="project" value="UniProtKB-SubCell"/>
</dbReference>
<feature type="domain" description="CBS" evidence="12">
    <location>
        <begin position="211"/>
        <end position="270"/>
    </location>
</feature>
<dbReference type="Pfam" id="PF01595">
    <property type="entry name" value="CNNM"/>
    <property type="match status" value="1"/>
</dbReference>
<feature type="domain" description="CNNM transmembrane" evidence="13">
    <location>
        <begin position="1"/>
        <end position="192"/>
    </location>
</feature>
<reference evidence="15" key="1">
    <citation type="submission" date="2017-10" db="EMBL/GenBank/DDBJ databases">
        <authorList>
            <person name="Toshchakov S.V."/>
            <person name="Goeva M.A."/>
        </authorList>
    </citation>
    <scope>NUCLEOTIDE SEQUENCE [LARGE SCALE GENOMIC DNA]</scope>
    <source>
        <strain evidence="15">JR1/69-1-13</strain>
    </source>
</reference>
<dbReference type="EMBL" id="PDOA01000004">
    <property type="protein sequence ID" value="PWC29264.1"/>
    <property type="molecule type" value="Genomic_DNA"/>
</dbReference>
<keyword evidence="8 10" id="KW-0472">Membrane</keyword>
<dbReference type="InterPro" id="IPR036318">
    <property type="entry name" value="FAD-bd_PCMH-like_sf"/>
</dbReference>
<dbReference type="Proteomes" id="UP000245048">
    <property type="component" value="Unassembled WGS sequence"/>
</dbReference>
<dbReference type="InterPro" id="IPR044751">
    <property type="entry name" value="Ion_transp-like_CBS"/>
</dbReference>
<evidence type="ECO:0000256" key="4">
    <source>
        <dbReference type="ARBA" id="ARBA00022692"/>
    </source>
</evidence>
<proteinExistence type="inferred from homology"/>
<evidence type="ECO:0000256" key="1">
    <source>
        <dbReference type="ARBA" id="ARBA00004651"/>
    </source>
</evidence>
<evidence type="ECO:0000256" key="10">
    <source>
        <dbReference type="PROSITE-ProRule" id="PRU01193"/>
    </source>
</evidence>
<dbReference type="Pfam" id="PF00571">
    <property type="entry name" value="CBS"/>
    <property type="match status" value="2"/>
</dbReference>
<evidence type="ECO:0000313" key="15">
    <source>
        <dbReference type="Proteomes" id="UP000245048"/>
    </source>
</evidence>
<dbReference type="OrthoDB" id="9805314at2"/>
<evidence type="ECO:0000259" key="13">
    <source>
        <dbReference type="PROSITE" id="PS51846"/>
    </source>
</evidence>
<feature type="domain" description="CBS" evidence="12">
    <location>
        <begin position="276"/>
        <end position="335"/>
    </location>
</feature>
<evidence type="ECO:0008006" key="16">
    <source>
        <dbReference type="Google" id="ProtNLM"/>
    </source>
</evidence>
<evidence type="ECO:0000259" key="12">
    <source>
        <dbReference type="PROSITE" id="PS51371"/>
    </source>
</evidence>
<dbReference type="AlphaFoldDB" id="A0A2U1V5W1"/>
<keyword evidence="3" id="KW-1003">Cell membrane</keyword>
<comment type="similarity">
    <text evidence="2">Belongs to the UPF0053 family. Hemolysin C subfamily.</text>
</comment>
<dbReference type="CDD" id="cd04590">
    <property type="entry name" value="CBS_pair_CorC_HlyC_assoc"/>
    <property type="match status" value="1"/>
</dbReference>
<feature type="transmembrane region" description="Helical" evidence="11">
    <location>
        <begin position="6"/>
        <end position="37"/>
    </location>
</feature>
<evidence type="ECO:0000256" key="7">
    <source>
        <dbReference type="ARBA" id="ARBA00023122"/>
    </source>
</evidence>
<feature type="transmembrane region" description="Helical" evidence="11">
    <location>
        <begin position="61"/>
        <end position="87"/>
    </location>
</feature>
<dbReference type="Gene3D" id="3.30.465.10">
    <property type="match status" value="1"/>
</dbReference>
<organism evidence="14 15">
    <name type="scientific">Teichococcus aestuarii</name>
    <dbReference type="NCBI Taxonomy" id="568898"/>
    <lineage>
        <taxon>Bacteria</taxon>
        <taxon>Pseudomonadati</taxon>
        <taxon>Pseudomonadota</taxon>
        <taxon>Alphaproteobacteria</taxon>
        <taxon>Acetobacterales</taxon>
        <taxon>Roseomonadaceae</taxon>
        <taxon>Roseomonas</taxon>
    </lineage>
</organism>